<dbReference type="PANTHER" id="PTHR43752:SF2">
    <property type="entry name" value="BNR_ASP-BOX REPEAT FAMILY PROTEIN"/>
    <property type="match status" value="1"/>
</dbReference>
<dbReference type="EMBL" id="BAABFN010000020">
    <property type="protein sequence ID" value="GAA4317800.1"/>
    <property type="molecule type" value="Genomic_DNA"/>
</dbReference>
<dbReference type="SUPFAM" id="SSF50939">
    <property type="entry name" value="Sialidases"/>
    <property type="match status" value="1"/>
</dbReference>
<dbReference type="PANTHER" id="PTHR43752">
    <property type="entry name" value="BNR/ASP-BOX REPEAT FAMILY PROTEIN"/>
    <property type="match status" value="1"/>
</dbReference>
<gene>
    <name evidence="2" type="ORF">GCM10023143_30090</name>
</gene>
<comment type="caution">
    <text evidence="2">The sequence shown here is derived from an EMBL/GenBank/DDBJ whole genome shotgun (WGS) entry which is preliminary data.</text>
</comment>
<reference evidence="3" key="1">
    <citation type="journal article" date="2019" name="Int. J. Syst. Evol. Microbiol.">
        <title>The Global Catalogue of Microorganisms (GCM) 10K type strain sequencing project: providing services to taxonomists for standard genome sequencing and annotation.</title>
        <authorList>
            <consortium name="The Broad Institute Genomics Platform"/>
            <consortium name="The Broad Institute Genome Sequencing Center for Infectious Disease"/>
            <person name="Wu L."/>
            <person name="Ma J."/>
        </authorList>
    </citation>
    <scope>NUCLEOTIDE SEQUENCE [LARGE SCALE GENOMIC DNA]</scope>
    <source>
        <strain evidence="3">JCM 17664</strain>
    </source>
</reference>
<dbReference type="Pfam" id="PF13088">
    <property type="entry name" value="BNR_2"/>
    <property type="match status" value="1"/>
</dbReference>
<name>A0ABP8G5F3_9BACT</name>
<feature type="domain" description="Sialidase" evidence="1">
    <location>
        <begin position="91"/>
        <end position="270"/>
    </location>
</feature>
<dbReference type="Gene3D" id="2.120.10.10">
    <property type="match status" value="2"/>
</dbReference>
<accession>A0ABP8G5F3</accession>
<sequence>MSLPQTQGDTLSTIDLSADTARQVIVARGTATVYQGQPTTVLLPDGKTLYAVWTYGHGGVCGPMKRSTDGGRTWSPLLNVPENWKTVSNCPAIYRLPDPKGRYRLFVFAGQGPDGSMYRAYSEDEGKTWSPMQSAGLQPSVMPFCTIRPVDGGKRLLAMTNLRRPGEKKEAKSNVVAQSISDDGGFTWSKWRIVLDLPGLKPCEPTLVRSPSGKQLLCLIRENDKHVSLYMTSDDEGRTWSAARPLPAGLWGDRHQAAYAPDGRLVVVFRDTGTGSPTHKHFVAWVGAYDDIIKGRPGQYRLKLLHNYRSWADCGYSGLEVLPDGTFVTTTYIKYRPGPEKNSIISVRFNLKETDRLYQHQ</sequence>
<dbReference type="InterPro" id="IPR036278">
    <property type="entry name" value="Sialidase_sf"/>
</dbReference>
<evidence type="ECO:0000259" key="1">
    <source>
        <dbReference type="Pfam" id="PF13088"/>
    </source>
</evidence>
<dbReference type="Pfam" id="PF02012">
    <property type="entry name" value="BNR"/>
    <property type="match status" value="1"/>
</dbReference>
<dbReference type="InterPro" id="IPR011040">
    <property type="entry name" value="Sialidase"/>
</dbReference>
<dbReference type="InterPro" id="IPR002860">
    <property type="entry name" value="BNR_rpt"/>
</dbReference>
<keyword evidence="3" id="KW-1185">Reference proteome</keyword>
<dbReference type="Proteomes" id="UP001501207">
    <property type="component" value="Unassembled WGS sequence"/>
</dbReference>
<protein>
    <submittedName>
        <fullName evidence="2">Sialidase family protein</fullName>
    </submittedName>
</protein>
<evidence type="ECO:0000313" key="3">
    <source>
        <dbReference type="Proteomes" id="UP001501207"/>
    </source>
</evidence>
<proteinExistence type="predicted"/>
<dbReference type="CDD" id="cd15482">
    <property type="entry name" value="Sialidase_non-viral"/>
    <property type="match status" value="1"/>
</dbReference>
<evidence type="ECO:0000313" key="2">
    <source>
        <dbReference type="EMBL" id="GAA4317800.1"/>
    </source>
</evidence>
<organism evidence="2 3">
    <name type="scientific">Compostibacter hankyongensis</name>
    <dbReference type="NCBI Taxonomy" id="1007089"/>
    <lineage>
        <taxon>Bacteria</taxon>
        <taxon>Pseudomonadati</taxon>
        <taxon>Bacteroidota</taxon>
        <taxon>Chitinophagia</taxon>
        <taxon>Chitinophagales</taxon>
        <taxon>Chitinophagaceae</taxon>
        <taxon>Compostibacter</taxon>
    </lineage>
</organism>